<name>A0A8S3ZWB8_9EUPU</name>
<dbReference type="SUPFAM" id="SSF48403">
    <property type="entry name" value="Ankyrin repeat"/>
    <property type="match status" value="1"/>
</dbReference>
<dbReference type="AlphaFoldDB" id="A0A8S3ZWB8"/>
<dbReference type="InterPro" id="IPR036770">
    <property type="entry name" value="Ankyrin_rpt-contain_sf"/>
</dbReference>
<gene>
    <name evidence="4" type="ORF">CUNI_LOCUS17888</name>
</gene>
<dbReference type="Proteomes" id="UP000678393">
    <property type="component" value="Unassembled WGS sequence"/>
</dbReference>
<dbReference type="Gene3D" id="1.25.40.20">
    <property type="entry name" value="Ankyrin repeat-containing domain"/>
    <property type="match status" value="2"/>
</dbReference>
<dbReference type="PROSITE" id="PS50297">
    <property type="entry name" value="ANK_REP_REGION"/>
    <property type="match status" value="2"/>
</dbReference>
<keyword evidence="2 3" id="KW-0040">ANK repeat</keyword>
<dbReference type="OrthoDB" id="10071127at2759"/>
<comment type="caution">
    <text evidence="4">The sequence shown here is derived from an EMBL/GenBank/DDBJ whole genome shotgun (WGS) entry which is preliminary data.</text>
</comment>
<sequence length="185" mass="20292">MIARTLITAILKGEESLAKNSIQGKHGGISEYQTMKIMIDKALFICCSRGYLELSRLLLDKGANVATRDKNLATPLHGAADNGYVELVRLLIHHGADVNAQTCRGDTPLHLASYRGHGKITRCLMEAGADCRLVNIKFFTAENEAVVQGHTDVVSLLRTKKKGENPPVKKQITQFATGTRKQGFF</sequence>
<dbReference type="PANTHER" id="PTHR24171">
    <property type="entry name" value="ANKYRIN REPEAT DOMAIN-CONTAINING PROTEIN 39-RELATED"/>
    <property type="match status" value="1"/>
</dbReference>
<keyword evidence="1" id="KW-0677">Repeat</keyword>
<organism evidence="4 5">
    <name type="scientific">Candidula unifasciata</name>
    <dbReference type="NCBI Taxonomy" id="100452"/>
    <lineage>
        <taxon>Eukaryota</taxon>
        <taxon>Metazoa</taxon>
        <taxon>Spiralia</taxon>
        <taxon>Lophotrochozoa</taxon>
        <taxon>Mollusca</taxon>
        <taxon>Gastropoda</taxon>
        <taxon>Heterobranchia</taxon>
        <taxon>Euthyneura</taxon>
        <taxon>Panpulmonata</taxon>
        <taxon>Eupulmonata</taxon>
        <taxon>Stylommatophora</taxon>
        <taxon>Helicina</taxon>
        <taxon>Helicoidea</taxon>
        <taxon>Geomitridae</taxon>
        <taxon>Candidula</taxon>
    </lineage>
</organism>
<evidence type="ECO:0000256" key="2">
    <source>
        <dbReference type="ARBA" id="ARBA00023043"/>
    </source>
</evidence>
<feature type="repeat" description="ANK" evidence="3">
    <location>
        <begin position="71"/>
        <end position="103"/>
    </location>
</feature>
<dbReference type="PANTHER" id="PTHR24171:SF9">
    <property type="entry name" value="ANKYRIN REPEAT DOMAIN-CONTAINING PROTEIN 39"/>
    <property type="match status" value="1"/>
</dbReference>
<keyword evidence="5" id="KW-1185">Reference proteome</keyword>
<dbReference type="PROSITE" id="PS50088">
    <property type="entry name" value="ANK_REPEAT"/>
    <property type="match status" value="2"/>
</dbReference>
<protein>
    <submittedName>
        <fullName evidence="4">Uncharacterized protein</fullName>
    </submittedName>
</protein>
<dbReference type="SMART" id="SM00248">
    <property type="entry name" value="ANK"/>
    <property type="match status" value="4"/>
</dbReference>
<evidence type="ECO:0000313" key="4">
    <source>
        <dbReference type="EMBL" id="CAG5132330.1"/>
    </source>
</evidence>
<dbReference type="InterPro" id="IPR002110">
    <property type="entry name" value="Ankyrin_rpt"/>
</dbReference>
<dbReference type="EMBL" id="CAJHNH020005272">
    <property type="protein sequence ID" value="CAG5132330.1"/>
    <property type="molecule type" value="Genomic_DNA"/>
</dbReference>
<evidence type="ECO:0000313" key="5">
    <source>
        <dbReference type="Proteomes" id="UP000678393"/>
    </source>
</evidence>
<dbReference type="Pfam" id="PF12796">
    <property type="entry name" value="Ank_2"/>
    <property type="match status" value="2"/>
</dbReference>
<proteinExistence type="predicted"/>
<evidence type="ECO:0000256" key="3">
    <source>
        <dbReference type="PROSITE-ProRule" id="PRU00023"/>
    </source>
</evidence>
<accession>A0A8S3ZWB8</accession>
<feature type="repeat" description="ANK" evidence="3">
    <location>
        <begin position="104"/>
        <end position="136"/>
    </location>
</feature>
<reference evidence="4" key="1">
    <citation type="submission" date="2021-04" db="EMBL/GenBank/DDBJ databases">
        <authorList>
            <consortium name="Molecular Ecology Group"/>
        </authorList>
    </citation>
    <scope>NUCLEOTIDE SEQUENCE</scope>
</reference>
<evidence type="ECO:0000256" key="1">
    <source>
        <dbReference type="ARBA" id="ARBA00022737"/>
    </source>
</evidence>